<evidence type="ECO:0000313" key="3">
    <source>
        <dbReference type="Proteomes" id="UP000256805"/>
    </source>
</evidence>
<gene>
    <name evidence="2" type="ORF">CBM2634_U50004</name>
</gene>
<name>A0A375JCT3_9BURK</name>
<organism evidence="2 3">
    <name type="scientific">Cupriavidus taiwanensis</name>
    <dbReference type="NCBI Taxonomy" id="164546"/>
    <lineage>
        <taxon>Bacteria</taxon>
        <taxon>Pseudomonadati</taxon>
        <taxon>Pseudomonadota</taxon>
        <taxon>Betaproteobacteria</taxon>
        <taxon>Burkholderiales</taxon>
        <taxon>Burkholderiaceae</taxon>
        <taxon>Cupriavidus</taxon>
    </lineage>
</organism>
<sequence>MGRWELLRIAKPGDKSEQWILFKKRNARARPLSEFDVLAALPDSVIAKPLSPPDEDTGPVMEEAPDSAVRRTPRVRLPAKLAPQLATLSSTLPSGSNWIIETKFK</sequence>
<reference evidence="2 3" key="1">
    <citation type="submission" date="2018-01" db="EMBL/GenBank/DDBJ databases">
        <authorList>
            <person name="Gaut B.S."/>
            <person name="Morton B.R."/>
            <person name="Clegg M.T."/>
            <person name="Duvall M.R."/>
        </authorList>
    </citation>
    <scope>NUCLEOTIDE SEQUENCE [LARGE SCALE GENOMIC DNA]</scope>
    <source>
        <strain evidence="2">Cupriavidus taiwanensis cmp 52</strain>
    </source>
</reference>
<accession>A0A375JCT3</accession>
<evidence type="ECO:0000313" key="2">
    <source>
        <dbReference type="EMBL" id="SPS02928.1"/>
    </source>
</evidence>
<evidence type="ECO:0000256" key="1">
    <source>
        <dbReference type="SAM" id="MobiDB-lite"/>
    </source>
</evidence>
<dbReference type="AlphaFoldDB" id="A0A375JCT3"/>
<dbReference type="Proteomes" id="UP000256805">
    <property type="component" value="Unassembled WGS sequence"/>
</dbReference>
<proteinExistence type="predicted"/>
<dbReference type="EMBL" id="OVTA01000116">
    <property type="protein sequence ID" value="SPS02928.1"/>
    <property type="molecule type" value="Genomic_DNA"/>
</dbReference>
<protein>
    <submittedName>
        <fullName evidence="2">Uncharacterized protein</fullName>
    </submittedName>
</protein>
<feature type="region of interest" description="Disordered" evidence="1">
    <location>
        <begin position="48"/>
        <end position="69"/>
    </location>
</feature>